<evidence type="ECO:0000313" key="2">
    <source>
        <dbReference type="EMBL" id="KAK8546082.1"/>
    </source>
</evidence>
<feature type="transmembrane region" description="Helical" evidence="1">
    <location>
        <begin position="20"/>
        <end position="45"/>
    </location>
</feature>
<accession>A0ABR2DT26</accession>
<protein>
    <submittedName>
        <fullName evidence="2">Uncharacterized protein</fullName>
    </submittedName>
</protein>
<sequence>MLQDYCAMSYEDWLVLSLHGASGFICNSLATCWVEFFMVTCWMLWKHRCSLIMDENYVFRGDFLLCCERLAKEYMTKCNKSHMVANQFTCANFCWQKPLVDWVKANSDGVNLVADRVVALCHDSLSGSMVFDSVHVELAELVRKEAFST</sequence>
<proteinExistence type="predicted"/>
<keyword evidence="3" id="KW-1185">Reference proteome</keyword>
<dbReference type="EMBL" id="JBBPBM010000023">
    <property type="protein sequence ID" value="KAK8546082.1"/>
    <property type="molecule type" value="Genomic_DNA"/>
</dbReference>
<organism evidence="2 3">
    <name type="scientific">Hibiscus sabdariffa</name>
    <name type="common">roselle</name>
    <dbReference type="NCBI Taxonomy" id="183260"/>
    <lineage>
        <taxon>Eukaryota</taxon>
        <taxon>Viridiplantae</taxon>
        <taxon>Streptophyta</taxon>
        <taxon>Embryophyta</taxon>
        <taxon>Tracheophyta</taxon>
        <taxon>Spermatophyta</taxon>
        <taxon>Magnoliopsida</taxon>
        <taxon>eudicotyledons</taxon>
        <taxon>Gunneridae</taxon>
        <taxon>Pentapetalae</taxon>
        <taxon>rosids</taxon>
        <taxon>malvids</taxon>
        <taxon>Malvales</taxon>
        <taxon>Malvaceae</taxon>
        <taxon>Malvoideae</taxon>
        <taxon>Hibiscus</taxon>
    </lineage>
</organism>
<name>A0ABR2DT26_9ROSI</name>
<evidence type="ECO:0000313" key="3">
    <source>
        <dbReference type="Proteomes" id="UP001472677"/>
    </source>
</evidence>
<dbReference type="Proteomes" id="UP001472677">
    <property type="component" value="Unassembled WGS sequence"/>
</dbReference>
<reference evidence="2 3" key="1">
    <citation type="journal article" date="2024" name="G3 (Bethesda)">
        <title>Genome assembly of Hibiscus sabdariffa L. provides insights into metabolisms of medicinal natural products.</title>
        <authorList>
            <person name="Kim T."/>
        </authorList>
    </citation>
    <scope>NUCLEOTIDE SEQUENCE [LARGE SCALE GENOMIC DNA]</scope>
    <source>
        <strain evidence="2">TK-2024</strain>
        <tissue evidence="2">Old leaves</tissue>
    </source>
</reference>
<keyword evidence="1" id="KW-1133">Transmembrane helix</keyword>
<comment type="caution">
    <text evidence="2">The sequence shown here is derived from an EMBL/GenBank/DDBJ whole genome shotgun (WGS) entry which is preliminary data.</text>
</comment>
<gene>
    <name evidence="2" type="ORF">V6N12_026886</name>
</gene>
<evidence type="ECO:0000256" key="1">
    <source>
        <dbReference type="SAM" id="Phobius"/>
    </source>
</evidence>
<keyword evidence="1" id="KW-0472">Membrane</keyword>
<keyword evidence="1" id="KW-0812">Transmembrane</keyword>